<reference evidence="3 4" key="1">
    <citation type="submission" date="2019-09" db="EMBL/GenBank/DDBJ databases">
        <title>Isolation and identification of active actinomycetes.</title>
        <authorList>
            <person name="Yu Z."/>
            <person name="Han C."/>
            <person name="Yu B."/>
        </authorList>
    </citation>
    <scope>NUCLEOTIDE SEQUENCE [LARGE SCALE GENOMIC DNA]</scope>
    <source>
        <strain evidence="3 4">NEAU-H2</strain>
    </source>
</reference>
<proteinExistence type="predicted"/>
<dbReference type="AlphaFoldDB" id="A0A7J5DFL1"/>
<gene>
    <name evidence="3" type="primary">cas5e</name>
    <name evidence="3" type="ORF">F8144_17220</name>
</gene>
<comment type="caution">
    <text evidence="3">The sequence shown here is derived from an EMBL/GenBank/DDBJ whole genome shotgun (WGS) entry which is preliminary data.</text>
</comment>
<dbReference type="GO" id="GO:0051607">
    <property type="term" value="P:defense response to virus"/>
    <property type="evidence" value="ECO:0007669"/>
    <property type="project" value="UniProtKB-KW"/>
</dbReference>
<dbReference type="RefSeq" id="WP_151470219.1">
    <property type="nucleotide sequence ID" value="NZ_WBKG01000013.1"/>
</dbReference>
<dbReference type="CDD" id="cd09693">
    <property type="entry name" value="Cas5_I"/>
    <property type="match status" value="1"/>
</dbReference>
<dbReference type="Pfam" id="PF09704">
    <property type="entry name" value="Cas_Cas5d"/>
    <property type="match status" value="1"/>
</dbReference>
<dbReference type="NCBIfam" id="TIGR02593">
    <property type="entry name" value="CRISPR_cas5"/>
    <property type="match status" value="1"/>
</dbReference>
<keyword evidence="1" id="KW-0051">Antiviral defense</keyword>
<dbReference type="InterPro" id="IPR010147">
    <property type="entry name" value="CRISPR-assoc_prot_CasD"/>
</dbReference>
<dbReference type="InterPro" id="IPR013422">
    <property type="entry name" value="CRISPR-assoc_prot_Cas5_N"/>
</dbReference>
<keyword evidence="4" id="KW-1185">Reference proteome</keyword>
<dbReference type="GO" id="GO:0043571">
    <property type="term" value="P:maintenance of CRISPR repeat elements"/>
    <property type="evidence" value="ECO:0007669"/>
    <property type="project" value="InterPro"/>
</dbReference>
<evidence type="ECO:0000256" key="1">
    <source>
        <dbReference type="ARBA" id="ARBA00023118"/>
    </source>
</evidence>
<accession>A0A7J5DFL1</accession>
<evidence type="ECO:0000313" key="3">
    <source>
        <dbReference type="EMBL" id="KAB1987466.1"/>
    </source>
</evidence>
<organism evidence="3 4">
    <name type="scientific">Streptomyces triticiradicis</name>
    <dbReference type="NCBI Taxonomy" id="2651189"/>
    <lineage>
        <taxon>Bacteria</taxon>
        <taxon>Bacillati</taxon>
        <taxon>Actinomycetota</taxon>
        <taxon>Actinomycetes</taxon>
        <taxon>Kitasatosporales</taxon>
        <taxon>Streptomycetaceae</taxon>
        <taxon>Streptomyces</taxon>
    </lineage>
</organism>
<dbReference type="EMBL" id="WBKG01000013">
    <property type="protein sequence ID" value="KAB1987466.1"/>
    <property type="molecule type" value="Genomic_DNA"/>
</dbReference>
<dbReference type="GO" id="GO:0003723">
    <property type="term" value="F:RNA binding"/>
    <property type="evidence" value="ECO:0007669"/>
    <property type="project" value="InterPro"/>
</dbReference>
<dbReference type="NCBIfam" id="TIGR01868">
    <property type="entry name" value="casD_Cas5e"/>
    <property type="match status" value="1"/>
</dbReference>
<evidence type="ECO:0000256" key="2">
    <source>
        <dbReference type="SAM" id="MobiDB-lite"/>
    </source>
</evidence>
<dbReference type="InterPro" id="IPR021124">
    <property type="entry name" value="CRISPR-assoc_prot_Cas5"/>
</dbReference>
<sequence>MNGILLRLAAPLMSFGEHAAFHYRDTTGFPTRSALIGMFAAADGRSREEALTPDPDTGAVPYSDLAFTIRVDRPGTRHTDYHTAGGGRPHKQGLRTSSGTYRAQKASTLITYRIYLADAVFTVAVHGPDPLLEKITDRLERPAFAPYLGRRACIPDEPLLLRGPHSDPTAELLHQVPLSLAAPPHPGQDTVPIHFIWETPPAHLPAADAHRELADVPADFTPTRRLHHTRRVWRTTEHLPASLYAAHPPIEALTAYTRQDTP</sequence>
<feature type="region of interest" description="Disordered" evidence="2">
    <location>
        <begin position="79"/>
        <end position="98"/>
    </location>
</feature>
<evidence type="ECO:0000313" key="4">
    <source>
        <dbReference type="Proteomes" id="UP000442990"/>
    </source>
</evidence>
<protein>
    <submittedName>
        <fullName evidence="3">Type I-E CRISPR-associated protein Cas5/CasD</fullName>
    </submittedName>
</protein>
<dbReference type="Proteomes" id="UP000442990">
    <property type="component" value="Unassembled WGS sequence"/>
</dbReference>
<dbReference type="Gene3D" id="3.30.70.2660">
    <property type="match status" value="1"/>
</dbReference>
<name>A0A7J5DFL1_9ACTN</name>